<reference evidence="1" key="1">
    <citation type="submission" date="2024-01" db="EMBL/GenBank/DDBJ databases">
        <title>Synechococcus elongatus PCC 11802, a close yet different native of Synechococcus elongatus PCC 11801.</title>
        <authorList>
            <person name="Jaiswal D."/>
            <person name="Sengupta A."/>
            <person name="Sengupta S."/>
            <person name="Pakrasi H.B."/>
            <person name="Wangikar P."/>
        </authorList>
    </citation>
    <scope>NUCLEOTIDE SEQUENCE</scope>
    <source>
        <strain evidence="1">PCC 11802</strain>
    </source>
</reference>
<dbReference type="EMBL" id="CP034671">
    <property type="protein sequence ID" value="QFZ92221.2"/>
    <property type="molecule type" value="Genomic_DNA"/>
</dbReference>
<protein>
    <recommendedName>
        <fullName evidence="2">Tubulin/FtsZ GTPase domain-containing protein</fullName>
    </recommendedName>
</protein>
<name>A0AAT9K1L7_SYNEL</name>
<organism evidence="1">
    <name type="scientific">Synechococcus elongatus PCC 11802</name>
    <dbReference type="NCBI Taxonomy" id="2283154"/>
    <lineage>
        <taxon>Bacteria</taxon>
        <taxon>Bacillati</taxon>
        <taxon>Cyanobacteriota</taxon>
        <taxon>Cyanophyceae</taxon>
        <taxon>Synechococcales</taxon>
        <taxon>Synechococcaceae</taxon>
        <taxon>Synechococcus</taxon>
    </lineage>
</organism>
<sequence length="494" mass="54551">MSNIYAIGIGGSGAKCIESLVFLHSLGFFGKARLGVLIVDADSNNGNTQRTLTNLRRSADCQQVLGQGTTPFLSGEFRDYGVWDPLSDTGTRNLDQIFNRPAMPSIAPNLEFLYDALYSPDERQVLLDVGFRGRPPIGSAVMSRLESSDVTTSRNTAWGRLFDDLEADANTAASDNPTVHLFGSVFGGTGASGVPTIGKLIGQQISEYRHRVHLNATPLLPYFSFNKPEDDQQVYAETRSFTLNTQAALQYFQEHAKDVFDTLYLIGNQDSTPYSPSTGGTQQRNDSHFVELFAALSVADGLKQPIKQTQAAYISRGSRDRVVWTDLPGGSSSDSARKLLGKGVRFAYSWLFNFSLELKDAREQGAKQFAKGAPWFLNFYAPGRNKPAVTDESQRSKEDTLDAWTESLLSWAQQIAASNHNQEQILFNLQGIQNNNQKSRSYQEYLGRLIIDGSISESELRRDTIARLKEAIANQNNSQQSGTHSLVHALFEAC</sequence>
<proteinExistence type="predicted"/>
<accession>A0AAT9K1L7</accession>
<dbReference type="RefSeq" id="WP_208678760.1">
    <property type="nucleotide sequence ID" value="NZ_CP034671.2"/>
</dbReference>
<evidence type="ECO:0000313" key="1">
    <source>
        <dbReference type="EMBL" id="QFZ92221.2"/>
    </source>
</evidence>
<gene>
    <name evidence="1" type="ORF">EKO22_07470</name>
</gene>
<evidence type="ECO:0008006" key="2">
    <source>
        <dbReference type="Google" id="ProtNLM"/>
    </source>
</evidence>
<dbReference type="AlphaFoldDB" id="A0AAT9K1L7"/>